<dbReference type="InterPro" id="IPR048366">
    <property type="entry name" value="TNP-like_GBD"/>
</dbReference>
<keyword evidence="3" id="KW-1185">Reference proteome</keyword>
<proteinExistence type="predicted"/>
<name>A0A6G0VJ87_APHCR</name>
<dbReference type="Pfam" id="PF21788">
    <property type="entry name" value="TNP-like_GBD"/>
    <property type="match status" value="1"/>
</dbReference>
<organism evidence="2 3">
    <name type="scientific">Aphis craccivora</name>
    <name type="common">Cowpea aphid</name>
    <dbReference type="NCBI Taxonomy" id="307492"/>
    <lineage>
        <taxon>Eukaryota</taxon>
        <taxon>Metazoa</taxon>
        <taxon>Ecdysozoa</taxon>
        <taxon>Arthropoda</taxon>
        <taxon>Hexapoda</taxon>
        <taxon>Insecta</taxon>
        <taxon>Pterygota</taxon>
        <taxon>Neoptera</taxon>
        <taxon>Paraneoptera</taxon>
        <taxon>Hemiptera</taxon>
        <taxon>Sternorrhyncha</taxon>
        <taxon>Aphidomorpha</taxon>
        <taxon>Aphidoidea</taxon>
        <taxon>Aphididae</taxon>
        <taxon>Aphidini</taxon>
        <taxon>Aphis</taxon>
        <taxon>Aphis</taxon>
    </lineage>
</organism>
<evidence type="ECO:0000313" key="2">
    <source>
        <dbReference type="EMBL" id="KAF0687830.1"/>
    </source>
</evidence>
<feature type="domain" description="Transposable element P transposase-like GTP-binding insertion" evidence="1">
    <location>
        <begin position="5"/>
        <end position="56"/>
    </location>
</feature>
<dbReference type="AlphaFoldDB" id="A0A6G0VJ87"/>
<protein>
    <submittedName>
        <fullName evidence="2">Transposable element P transposase</fullName>
    </submittedName>
</protein>
<reference evidence="2 3" key="1">
    <citation type="submission" date="2019-08" db="EMBL/GenBank/DDBJ databases">
        <title>Whole genome of Aphis craccivora.</title>
        <authorList>
            <person name="Voronova N.V."/>
            <person name="Shulinski R.S."/>
            <person name="Bandarenka Y.V."/>
            <person name="Zhorov D.G."/>
            <person name="Warner D."/>
        </authorList>
    </citation>
    <scope>NUCLEOTIDE SEQUENCE [LARGE SCALE GENOMIC DNA]</scope>
    <source>
        <strain evidence="2">180601</strain>
        <tissue evidence="2">Whole Body</tissue>
    </source>
</reference>
<sequence>IHPLKDSVKWQHYCKVFELDSLHSLKICPKITKNHIELNSLAKMKVKYATQVLNQSLIWLDEWENQLSEGHIKDEELLTKNTAESLRITLHSTIDLSLFLLDECGFNYVLSSKFNQDSLEKFFGIIRQSAVYSLIKPPKTGNCTLSEDSDYVPLISMSDLKDAMAENTIEIREKKISKLKTYLDTIVEDGRWDIDDIFQKHNFDDNATFECVVYYLS</sequence>
<accession>A0A6G0VJ87</accession>
<evidence type="ECO:0000259" key="1">
    <source>
        <dbReference type="Pfam" id="PF21788"/>
    </source>
</evidence>
<dbReference type="Proteomes" id="UP000478052">
    <property type="component" value="Unassembled WGS sequence"/>
</dbReference>
<feature type="non-terminal residue" evidence="2">
    <location>
        <position position="217"/>
    </location>
</feature>
<feature type="non-terminal residue" evidence="2">
    <location>
        <position position="1"/>
    </location>
</feature>
<gene>
    <name evidence="2" type="ORF">FWK35_00033792</name>
</gene>
<evidence type="ECO:0000313" key="3">
    <source>
        <dbReference type="Proteomes" id="UP000478052"/>
    </source>
</evidence>
<dbReference type="OrthoDB" id="6613714at2759"/>
<dbReference type="EMBL" id="VUJU01016727">
    <property type="protein sequence ID" value="KAF0687830.1"/>
    <property type="molecule type" value="Genomic_DNA"/>
</dbReference>
<comment type="caution">
    <text evidence="2">The sequence shown here is derived from an EMBL/GenBank/DDBJ whole genome shotgun (WGS) entry which is preliminary data.</text>
</comment>